<sequence length="355" mass="40079">MIETLNLVNFKSFVDLKLPLKPLTILSGLNNCGKSSIIQSLRMYERACNNRSPLLEGYGSLKELRSKFANPNEPIEIKLCFVDKSDDKLILHEDESKQEAPRKKPILSFISADRLGPQTYLPLSNSLSFPTIGDRGEYVYEFIDKLSLSIVPESIQHENGEGDTLPLAIKGWLSEISPNVEFQYKLNPKVDISQATFDEFRPKNVGFGISNALPIITTILGHIAEKPLQGWDDDWGDKWDKLRKNNTIIIIENPETHLHPKGQTAMGVLLGIAASHGIQMIIETHSDHLMDGIRLACKEKHVSHSDVVFHYLSKENTKSETTIQTPKMDENGKLNFWPNGFFDQSMKVRAKLARK</sequence>
<proteinExistence type="predicted"/>
<dbReference type="Pfam" id="PF12476">
    <property type="entry name" value="DUF3696"/>
    <property type="match status" value="1"/>
</dbReference>
<dbReference type="PANTHER" id="PTHR43581:SF2">
    <property type="entry name" value="EXCINUCLEASE ATPASE SUBUNIT"/>
    <property type="match status" value="1"/>
</dbReference>
<dbReference type="InterPro" id="IPR027417">
    <property type="entry name" value="P-loop_NTPase"/>
</dbReference>
<dbReference type="KEGG" id="pdv:FFU37_02950"/>
<evidence type="ECO:0000259" key="1">
    <source>
        <dbReference type="Pfam" id="PF12476"/>
    </source>
</evidence>
<dbReference type="InterPro" id="IPR041685">
    <property type="entry name" value="AAA_GajA/Old/RecF-like"/>
</dbReference>
<dbReference type="PIRSF" id="PIRSF034888">
    <property type="entry name" value="P-loop_UCP034888"/>
    <property type="match status" value="1"/>
</dbReference>
<dbReference type="GeneID" id="88774591"/>
<evidence type="ECO:0000259" key="2">
    <source>
        <dbReference type="Pfam" id="PF13175"/>
    </source>
</evidence>
<name>A0A4P9IZC1_9GAMM</name>
<evidence type="ECO:0000313" key="4">
    <source>
        <dbReference type="Proteomes" id="UP000310065"/>
    </source>
</evidence>
<feature type="domain" description="Endonuclease GajA/Old nuclease/RecF-like AAA" evidence="2">
    <location>
        <begin position="179"/>
        <end position="289"/>
    </location>
</feature>
<accession>A0A4P9IZC1</accession>
<evidence type="ECO:0000313" key="3">
    <source>
        <dbReference type="EMBL" id="QCU73488.1"/>
    </source>
</evidence>
<feature type="domain" description="Endonuclease GajA/Old nuclease/RecF-like AAA" evidence="2">
    <location>
        <begin position="1"/>
        <end position="97"/>
    </location>
</feature>
<reference evidence="3 4" key="1">
    <citation type="submission" date="2019-05" db="EMBL/GenBank/DDBJ databases">
        <title>Complete genome sequence of Pseudoalteromonas sp. 16-SW-7(T) isolated from the Okhotsk Sea, Russia.</title>
        <authorList>
            <person name="Nguyen T.H."/>
            <person name="Nedashkovskaya O.I."/>
            <person name="Kim S.-G."/>
        </authorList>
    </citation>
    <scope>NUCLEOTIDE SEQUENCE [LARGE SCALE GENOMIC DNA]</scope>
    <source>
        <strain evidence="3 4">16-SW-7</strain>
    </source>
</reference>
<dbReference type="Gene3D" id="3.40.50.300">
    <property type="entry name" value="P-loop containing nucleotide triphosphate hydrolases"/>
    <property type="match status" value="1"/>
</dbReference>
<dbReference type="EMBL" id="CP040558">
    <property type="protein sequence ID" value="QCU73488.1"/>
    <property type="molecule type" value="Genomic_DNA"/>
</dbReference>
<feature type="domain" description="DUF3696" evidence="1">
    <location>
        <begin position="303"/>
        <end position="348"/>
    </location>
</feature>
<dbReference type="InterPro" id="IPR022532">
    <property type="entry name" value="DUF3696"/>
</dbReference>
<dbReference type="Pfam" id="PF13175">
    <property type="entry name" value="AAA_15"/>
    <property type="match status" value="2"/>
</dbReference>
<dbReference type="PANTHER" id="PTHR43581">
    <property type="entry name" value="ATP/GTP PHOSPHATASE"/>
    <property type="match status" value="1"/>
</dbReference>
<dbReference type="InterPro" id="IPR051396">
    <property type="entry name" value="Bact_Antivir_Def_Nuclease"/>
</dbReference>
<protein>
    <submittedName>
        <fullName evidence="3">DUF3696 domain-containing protein</fullName>
    </submittedName>
</protein>
<dbReference type="RefSeq" id="WP_138488678.1">
    <property type="nucleotide sequence ID" value="NZ_CP040558.1"/>
</dbReference>
<dbReference type="Proteomes" id="UP000310065">
    <property type="component" value="Chromosome L1"/>
</dbReference>
<dbReference type="AlphaFoldDB" id="A0A4P9IZC1"/>
<organism evidence="3 4">
    <name type="scientific">Pseudoalteromonas distincta</name>
    <dbReference type="NCBI Taxonomy" id="77608"/>
    <lineage>
        <taxon>Bacteria</taxon>
        <taxon>Pseudomonadati</taxon>
        <taxon>Pseudomonadota</taxon>
        <taxon>Gammaproteobacteria</taxon>
        <taxon>Alteromonadales</taxon>
        <taxon>Pseudoalteromonadaceae</taxon>
        <taxon>Pseudoalteromonas</taxon>
    </lineage>
</organism>
<dbReference type="InterPro" id="IPR014592">
    <property type="entry name" value="P-loop_UCP034888"/>
</dbReference>
<gene>
    <name evidence="3" type="ORF">FFU37_02950</name>
</gene>
<dbReference type="SUPFAM" id="SSF52540">
    <property type="entry name" value="P-loop containing nucleoside triphosphate hydrolases"/>
    <property type="match status" value="1"/>
</dbReference>